<name>A0A382PZW0_9ZZZZ</name>
<dbReference type="Pfam" id="PF00091">
    <property type="entry name" value="Tubulin"/>
    <property type="match status" value="1"/>
</dbReference>
<feature type="compositionally biased region" description="Basic and acidic residues" evidence="3">
    <location>
        <begin position="1"/>
        <end position="21"/>
    </location>
</feature>
<dbReference type="PRINTS" id="PR00423">
    <property type="entry name" value="CELLDVISFTSZ"/>
</dbReference>
<dbReference type="GO" id="GO:0005525">
    <property type="term" value="F:GTP binding"/>
    <property type="evidence" value="ECO:0007669"/>
    <property type="project" value="UniProtKB-KW"/>
</dbReference>
<proteinExistence type="predicted"/>
<reference evidence="5" key="1">
    <citation type="submission" date="2018-05" db="EMBL/GenBank/DDBJ databases">
        <authorList>
            <person name="Lanie J.A."/>
            <person name="Ng W.-L."/>
            <person name="Kazmierczak K.M."/>
            <person name="Andrzejewski T.M."/>
            <person name="Davidsen T.M."/>
            <person name="Wayne K.J."/>
            <person name="Tettelin H."/>
            <person name="Glass J.I."/>
            <person name="Rusch D."/>
            <person name="Podicherti R."/>
            <person name="Tsui H.-C.T."/>
            <person name="Winkler M.E."/>
        </authorList>
    </citation>
    <scope>NUCLEOTIDE SEQUENCE</scope>
</reference>
<dbReference type="GO" id="GO:0005737">
    <property type="term" value="C:cytoplasm"/>
    <property type="evidence" value="ECO:0007669"/>
    <property type="project" value="TreeGrafter"/>
</dbReference>
<evidence type="ECO:0000256" key="2">
    <source>
        <dbReference type="ARBA" id="ARBA00023134"/>
    </source>
</evidence>
<dbReference type="InterPro" id="IPR003008">
    <property type="entry name" value="Tubulin_FtsZ_GTPase"/>
</dbReference>
<dbReference type="GO" id="GO:0051301">
    <property type="term" value="P:cell division"/>
    <property type="evidence" value="ECO:0007669"/>
    <property type="project" value="TreeGrafter"/>
</dbReference>
<feature type="region of interest" description="Disordered" evidence="3">
    <location>
        <begin position="1"/>
        <end position="108"/>
    </location>
</feature>
<keyword evidence="2" id="KW-0342">GTP-binding</keyword>
<dbReference type="Gene3D" id="3.40.50.1440">
    <property type="entry name" value="Tubulin/FtsZ, GTPase domain"/>
    <property type="match status" value="1"/>
</dbReference>
<accession>A0A382PZW0</accession>
<feature type="compositionally biased region" description="Basic and acidic residues" evidence="3">
    <location>
        <begin position="46"/>
        <end position="57"/>
    </location>
</feature>
<dbReference type="SMART" id="SM00864">
    <property type="entry name" value="Tubulin"/>
    <property type="match status" value="1"/>
</dbReference>
<dbReference type="GO" id="GO:0003924">
    <property type="term" value="F:GTPase activity"/>
    <property type="evidence" value="ECO:0007669"/>
    <property type="project" value="InterPro"/>
</dbReference>
<evidence type="ECO:0000259" key="4">
    <source>
        <dbReference type="SMART" id="SM00864"/>
    </source>
</evidence>
<organism evidence="5">
    <name type="scientific">marine metagenome</name>
    <dbReference type="NCBI Taxonomy" id="408172"/>
    <lineage>
        <taxon>unclassified sequences</taxon>
        <taxon>metagenomes</taxon>
        <taxon>ecological metagenomes</taxon>
    </lineage>
</organism>
<dbReference type="PANTHER" id="PTHR30314">
    <property type="entry name" value="CELL DIVISION PROTEIN FTSZ-RELATED"/>
    <property type="match status" value="1"/>
</dbReference>
<feature type="non-terminal residue" evidence="5">
    <location>
        <position position="259"/>
    </location>
</feature>
<dbReference type="InterPro" id="IPR036525">
    <property type="entry name" value="Tubulin/FtsZ_GTPase_sf"/>
</dbReference>
<keyword evidence="1" id="KW-0547">Nucleotide-binding</keyword>
<sequence length="259" mass="27076">MSVEEPKGWQPELHEELHRLQAQESKVAPKKPRSKSQPKAISSKSSEPKSSSKEPPDHKKKKGAGSAKAQIIAADTKKPVKKSGASKKAARQDTVAKSLPTPLQQPPESLLRGARIKVVGVGGGGGNAIKRMMRSGLQGVDFVAANTDQQALQSNDAPEKLQLGANLTGGLGAGANPEIGRQAALESTEEIADLLEGSDMVFVTGGLGGGTATGAAPVIARLANELGALTVAVVTRPFRFEGQRRMQQANQGLQELEDA</sequence>
<evidence type="ECO:0000256" key="1">
    <source>
        <dbReference type="ARBA" id="ARBA00022741"/>
    </source>
</evidence>
<dbReference type="SUPFAM" id="SSF52490">
    <property type="entry name" value="Tubulin nucleotide-binding domain-like"/>
    <property type="match status" value="1"/>
</dbReference>
<dbReference type="PROSITE" id="PS01134">
    <property type="entry name" value="FTSZ_1"/>
    <property type="match status" value="1"/>
</dbReference>
<evidence type="ECO:0000313" key="5">
    <source>
        <dbReference type="EMBL" id="SVC78893.1"/>
    </source>
</evidence>
<protein>
    <recommendedName>
        <fullName evidence="4">Tubulin/FtsZ GTPase domain-containing protein</fullName>
    </recommendedName>
</protein>
<dbReference type="InterPro" id="IPR045061">
    <property type="entry name" value="FtsZ/CetZ"/>
</dbReference>
<gene>
    <name evidence="5" type="ORF">METZ01_LOCUS331747</name>
</gene>
<dbReference type="InterPro" id="IPR020805">
    <property type="entry name" value="Cell_div_FtsZ_CS"/>
</dbReference>
<feature type="domain" description="Tubulin/FtsZ GTPase" evidence="4">
    <location>
        <begin position="115"/>
        <end position="259"/>
    </location>
</feature>
<dbReference type="EMBL" id="UINC01111000">
    <property type="protein sequence ID" value="SVC78893.1"/>
    <property type="molecule type" value="Genomic_DNA"/>
</dbReference>
<feature type="compositionally biased region" description="Basic residues" evidence="3">
    <location>
        <begin position="79"/>
        <end position="89"/>
    </location>
</feature>
<dbReference type="AlphaFoldDB" id="A0A382PZW0"/>
<feature type="compositionally biased region" description="Low complexity" evidence="3">
    <location>
        <begin position="64"/>
        <end position="74"/>
    </location>
</feature>
<dbReference type="GO" id="GO:0032153">
    <property type="term" value="C:cell division site"/>
    <property type="evidence" value="ECO:0007669"/>
    <property type="project" value="TreeGrafter"/>
</dbReference>
<evidence type="ECO:0000256" key="3">
    <source>
        <dbReference type="SAM" id="MobiDB-lite"/>
    </source>
</evidence>
<dbReference type="PANTHER" id="PTHR30314:SF3">
    <property type="entry name" value="MITOCHONDRIAL DIVISION PROTEIN FSZA"/>
    <property type="match status" value="1"/>
</dbReference>